<name>A0A143DEZ9_9PROT</name>
<feature type="domain" description="Mce/MlaD" evidence="2">
    <location>
        <begin position="57"/>
        <end position="133"/>
    </location>
</feature>
<accession>A0A143DEZ9</accession>
<dbReference type="InterPro" id="IPR052336">
    <property type="entry name" value="MlaD_Phospholipid_Transporter"/>
</dbReference>
<protein>
    <recommendedName>
        <fullName evidence="2">Mce/MlaD domain-containing protein</fullName>
    </recommendedName>
</protein>
<keyword evidence="4" id="KW-1185">Reference proteome</keyword>
<dbReference type="GO" id="GO:0005543">
    <property type="term" value="F:phospholipid binding"/>
    <property type="evidence" value="ECO:0007669"/>
    <property type="project" value="TreeGrafter"/>
</dbReference>
<evidence type="ECO:0000256" key="1">
    <source>
        <dbReference type="SAM" id="MobiDB-lite"/>
    </source>
</evidence>
<dbReference type="STRING" id="1549855.AY555_09255"/>
<gene>
    <name evidence="3" type="ORF">AY555_09255</name>
</gene>
<reference evidence="3 4" key="1">
    <citation type="submission" date="2016-02" db="EMBL/GenBank/DDBJ databases">
        <title>Complete Genome of H5569, the type strain of the newly described species Haematospirillium jordaniae.</title>
        <authorList>
            <person name="Nicholson A.C."/>
            <person name="Humrighouse B.W."/>
            <person name="Loparov V."/>
            <person name="McQuiston J.R."/>
        </authorList>
    </citation>
    <scope>NUCLEOTIDE SEQUENCE [LARGE SCALE GENOMIC DNA]</scope>
    <source>
        <strain evidence="3 4">H5569</strain>
    </source>
</reference>
<feature type="compositionally biased region" description="Basic and acidic residues" evidence="1">
    <location>
        <begin position="195"/>
        <end position="211"/>
    </location>
</feature>
<dbReference type="GO" id="GO:0005548">
    <property type="term" value="F:phospholipid transporter activity"/>
    <property type="evidence" value="ECO:0007669"/>
    <property type="project" value="TreeGrafter"/>
</dbReference>
<dbReference type="Pfam" id="PF02470">
    <property type="entry name" value="MlaD"/>
    <property type="match status" value="1"/>
</dbReference>
<proteinExistence type="predicted"/>
<organism evidence="3 4">
    <name type="scientific">Haematospirillum jordaniae</name>
    <dbReference type="NCBI Taxonomy" id="1549855"/>
    <lineage>
        <taxon>Bacteria</taxon>
        <taxon>Pseudomonadati</taxon>
        <taxon>Pseudomonadota</taxon>
        <taxon>Alphaproteobacteria</taxon>
        <taxon>Rhodospirillales</taxon>
        <taxon>Novispirillaceae</taxon>
        <taxon>Haematospirillum</taxon>
    </lineage>
</organism>
<evidence type="ECO:0000313" key="4">
    <source>
        <dbReference type="Proteomes" id="UP000076066"/>
    </source>
</evidence>
<dbReference type="KEGG" id="hjo:AY555_09255"/>
<evidence type="ECO:0000313" key="3">
    <source>
        <dbReference type="EMBL" id="AMW35332.1"/>
    </source>
</evidence>
<dbReference type="InterPro" id="IPR003399">
    <property type="entry name" value="Mce/MlaD"/>
</dbReference>
<dbReference type="PANTHER" id="PTHR33371">
    <property type="entry name" value="INTERMEMBRANE PHOSPHOLIPID TRANSPORT SYSTEM BINDING PROTEIN MLAD-RELATED"/>
    <property type="match status" value="1"/>
</dbReference>
<dbReference type="PANTHER" id="PTHR33371:SF4">
    <property type="entry name" value="INTERMEMBRANE PHOSPHOLIPID TRANSPORT SYSTEM BINDING PROTEIN MLAD"/>
    <property type="match status" value="1"/>
</dbReference>
<sequence length="211" mass="22141">MASGLNVQKAAVILMSIRIASLVTYRDTLVGGVVLACFAFALGANALGRSRSEVAEGYLLRASFHSAEGLSVGADVRLAGVSVGRVSARSLGGAGRADVDLIVSNGVSIPLDSAAMIETDGLLGSKYVEIQPGGDDDFLKAGQTFGYTQDSLVLEDLLGRVLEMARNRQSKVAPLPCPVTRDPGVLPRQGVSPDDEQHTRAITTRMDKREG</sequence>
<dbReference type="AlphaFoldDB" id="A0A143DEZ9"/>
<dbReference type="Proteomes" id="UP000076066">
    <property type="component" value="Chromosome"/>
</dbReference>
<feature type="region of interest" description="Disordered" evidence="1">
    <location>
        <begin position="173"/>
        <end position="211"/>
    </location>
</feature>
<dbReference type="EMBL" id="CP014525">
    <property type="protein sequence ID" value="AMW35332.1"/>
    <property type="molecule type" value="Genomic_DNA"/>
</dbReference>
<evidence type="ECO:0000259" key="2">
    <source>
        <dbReference type="Pfam" id="PF02470"/>
    </source>
</evidence>